<feature type="compositionally biased region" description="Basic and acidic residues" evidence="1">
    <location>
        <begin position="119"/>
        <end position="129"/>
    </location>
</feature>
<dbReference type="AlphaFoldDB" id="A0A8E2JUJ1"/>
<dbReference type="EMBL" id="KV749374">
    <property type="protein sequence ID" value="OCL09724.1"/>
    <property type="molecule type" value="Genomic_DNA"/>
</dbReference>
<organism evidence="2 3">
    <name type="scientific">Glonium stellatum</name>
    <dbReference type="NCBI Taxonomy" id="574774"/>
    <lineage>
        <taxon>Eukaryota</taxon>
        <taxon>Fungi</taxon>
        <taxon>Dikarya</taxon>
        <taxon>Ascomycota</taxon>
        <taxon>Pezizomycotina</taxon>
        <taxon>Dothideomycetes</taxon>
        <taxon>Pleosporomycetidae</taxon>
        <taxon>Gloniales</taxon>
        <taxon>Gloniaceae</taxon>
        <taxon>Glonium</taxon>
    </lineage>
</organism>
<accession>A0A8E2JUJ1</accession>
<sequence length="165" mass="18108">MTCWSLRKGTHCPLGLSSASGGALAAEIWNGESLGQPDTDTTGVHPKRRGLGLSRPQSLLEGYGVLPRWRSNRTAMWQKLYALRFGYAAHSRIPRASCAALAADAEISTSRHIQASVDLRSDKDTAGRERCRRRRSSPISQAETLKMVRFQLSLAAIFSIEKNAP</sequence>
<feature type="region of interest" description="Disordered" evidence="1">
    <location>
        <begin position="119"/>
        <end position="138"/>
    </location>
</feature>
<evidence type="ECO:0000313" key="3">
    <source>
        <dbReference type="Proteomes" id="UP000250140"/>
    </source>
</evidence>
<name>A0A8E2JUJ1_9PEZI</name>
<protein>
    <submittedName>
        <fullName evidence="2">Uncharacterized protein</fullName>
    </submittedName>
</protein>
<gene>
    <name evidence="2" type="ORF">AOQ84DRAFT_14939</name>
</gene>
<evidence type="ECO:0000256" key="1">
    <source>
        <dbReference type="SAM" id="MobiDB-lite"/>
    </source>
</evidence>
<dbReference type="Proteomes" id="UP000250140">
    <property type="component" value="Unassembled WGS sequence"/>
</dbReference>
<reference evidence="2 3" key="1">
    <citation type="journal article" date="2016" name="Nat. Commun.">
        <title>Ectomycorrhizal ecology is imprinted in the genome of the dominant symbiotic fungus Cenococcum geophilum.</title>
        <authorList>
            <consortium name="DOE Joint Genome Institute"/>
            <person name="Peter M."/>
            <person name="Kohler A."/>
            <person name="Ohm R.A."/>
            <person name="Kuo A."/>
            <person name="Krutzmann J."/>
            <person name="Morin E."/>
            <person name="Arend M."/>
            <person name="Barry K.W."/>
            <person name="Binder M."/>
            <person name="Choi C."/>
            <person name="Clum A."/>
            <person name="Copeland A."/>
            <person name="Grisel N."/>
            <person name="Haridas S."/>
            <person name="Kipfer T."/>
            <person name="LaButti K."/>
            <person name="Lindquist E."/>
            <person name="Lipzen A."/>
            <person name="Maire R."/>
            <person name="Meier B."/>
            <person name="Mihaltcheva S."/>
            <person name="Molinier V."/>
            <person name="Murat C."/>
            <person name="Poggeler S."/>
            <person name="Quandt C.A."/>
            <person name="Sperisen C."/>
            <person name="Tritt A."/>
            <person name="Tisserant E."/>
            <person name="Crous P.W."/>
            <person name="Henrissat B."/>
            <person name="Nehls U."/>
            <person name="Egli S."/>
            <person name="Spatafora J.W."/>
            <person name="Grigoriev I.V."/>
            <person name="Martin F.M."/>
        </authorList>
    </citation>
    <scope>NUCLEOTIDE SEQUENCE [LARGE SCALE GENOMIC DNA]</scope>
    <source>
        <strain evidence="2 3">CBS 207.34</strain>
    </source>
</reference>
<proteinExistence type="predicted"/>
<keyword evidence="3" id="KW-1185">Reference proteome</keyword>
<evidence type="ECO:0000313" key="2">
    <source>
        <dbReference type="EMBL" id="OCL09724.1"/>
    </source>
</evidence>